<feature type="transmembrane region" description="Helical" evidence="13">
    <location>
        <begin position="85"/>
        <end position="103"/>
    </location>
</feature>
<feature type="transmembrane region" description="Helical" evidence="13">
    <location>
        <begin position="495"/>
        <end position="517"/>
    </location>
</feature>
<evidence type="ECO:0000259" key="14">
    <source>
        <dbReference type="PROSITE" id="PS50939"/>
    </source>
</evidence>
<gene>
    <name evidence="16" type="primary">LOC105128167</name>
</gene>
<evidence type="ECO:0000256" key="5">
    <source>
        <dbReference type="ARBA" id="ARBA00022692"/>
    </source>
</evidence>
<feature type="transmembrane region" description="Helical" evidence="13">
    <location>
        <begin position="311"/>
        <end position="330"/>
    </location>
</feature>
<feature type="transmembrane region" description="Helical" evidence="13">
    <location>
        <begin position="451"/>
        <end position="475"/>
    </location>
</feature>
<evidence type="ECO:0000256" key="6">
    <source>
        <dbReference type="ARBA" id="ARBA00022723"/>
    </source>
</evidence>
<dbReference type="InterPro" id="IPR043205">
    <property type="entry name" value="CYB561/CYBRD1-like"/>
</dbReference>
<dbReference type="FunFam" id="1.20.120.1770:FF:000001">
    <property type="entry name" value="Cytochrome b reductase 1"/>
    <property type="match status" value="2"/>
</dbReference>
<dbReference type="GeneID" id="105128167"/>
<keyword evidence="6" id="KW-0479">Metal-binding</keyword>
<keyword evidence="5 13" id="KW-0812">Transmembrane</keyword>
<reference evidence="16" key="1">
    <citation type="submission" date="2025-08" db="UniProtKB">
        <authorList>
            <consortium name="RefSeq"/>
        </authorList>
    </citation>
    <scope>IDENTIFICATION</scope>
</reference>
<evidence type="ECO:0000256" key="2">
    <source>
        <dbReference type="ARBA" id="ARBA00004141"/>
    </source>
</evidence>
<evidence type="ECO:0000256" key="8">
    <source>
        <dbReference type="ARBA" id="ARBA00022989"/>
    </source>
</evidence>
<dbReference type="InterPro" id="IPR006593">
    <property type="entry name" value="Cyt_b561/ferric_Rdtase_TM"/>
</dbReference>
<evidence type="ECO:0000256" key="9">
    <source>
        <dbReference type="ARBA" id="ARBA00023004"/>
    </source>
</evidence>
<dbReference type="AlphaFoldDB" id="A0AAJ6XQY0"/>
<evidence type="ECO:0000313" key="16">
    <source>
        <dbReference type="RefSeq" id="XP_011028017.1"/>
    </source>
</evidence>
<dbReference type="GO" id="GO:0016020">
    <property type="term" value="C:membrane"/>
    <property type="evidence" value="ECO:0007669"/>
    <property type="project" value="UniProtKB-SubCell"/>
</dbReference>
<dbReference type="Pfam" id="PF03188">
    <property type="entry name" value="Cytochrom_B561"/>
    <property type="match status" value="2"/>
</dbReference>
<feature type="domain" description="Cytochrome b561" evidence="14">
    <location>
        <begin position="15"/>
        <end position="220"/>
    </location>
</feature>
<keyword evidence="9" id="KW-0408">Iron</keyword>
<evidence type="ECO:0000256" key="13">
    <source>
        <dbReference type="SAM" id="Phobius"/>
    </source>
</evidence>
<keyword evidence="8 13" id="KW-1133">Transmembrane helix</keyword>
<evidence type="ECO:0000256" key="4">
    <source>
        <dbReference type="ARBA" id="ARBA00022617"/>
    </source>
</evidence>
<name>A0AAJ6XQY0_POPEU</name>
<evidence type="ECO:0000256" key="10">
    <source>
        <dbReference type="ARBA" id="ARBA00023136"/>
    </source>
</evidence>
<sequence length="538" mass="59520">MATQVSPSLAPLLLFARISGLLAAALVISWALVFKSSFLPQSTSQEDLIYAVLHPLLMVIGFILISGEAILVHKWLPGSRGFKKSVHLCLQGLALACGIFGIWTKFHGNDGIVANFFSLHSWMGLICISLFGAQWLMGFMSFWHRGEMRTVRITVLPWHIFLGLYTYGLAVATAETGLLEKITFLQTKKDVSKHTPESMVVNSLGLSLALLSGIIILAAVSPRFQSFRSELTYSESKKLMTSMTSSLNFCWLTRDGVVKPSRKIWLPTRLKWTGFYGEGGSIKSSKTNEGSKKVTAEKMDVPVIRFPTITMMVRVIGVLVAAFVLIWTFHFRGGLALSSDNKSLIFNVHPVLLVIGLVLLNGEAMLAYKTVSGTKSFRKIVHLTMQSMAFCLSIIGVWAAYKFHSEKGVDHFYTLHSWLGLTCLFLFGTQWAAGFYTFWYPGGSIYSRAALLPWHVFFGIYIYALAVATTATGILEKATFLQTHNITSPYSTEAYLINSLGMLVVVLGGCVILAIVTPMSAKGDAFRTQEYQMQYPSV</sequence>
<comment type="cofactor">
    <cofactor evidence="1">
        <name>heme b</name>
        <dbReference type="ChEBI" id="CHEBI:60344"/>
    </cofactor>
</comment>
<dbReference type="RefSeq" id="XP_011028017.1">
    <property type="nucleotide sequence ID" value="XM_011029715.1"/>
</dbReference>
<evidence type="ECO:0000256" key="12">
    <source>
        <dbReference type="ARBA" id="ARBA00051575"/>
    </source>
</evidence>
<evidence type="ECO:0000256" key="7">
    <source>
        <dbReference type="ARBA" id="ARBA00022982"/>
    </source>
</evidence>
<keyword evidence="7" id="KW-0249">Electron transport</keyword>
<evidence type="ECO:0000256" key="11">
    <source>
        <dbReference type="ARBA" id="ARBA00024225"/>
    </source>
</evidence>
<evidence type="ECO:0000313" key="15">
    <source>
        <dbReference type="Proteomes" id="UP000694918"/>
    </source>
</evidence>
<accession>A0AAJ6XQY0</accession>
<feature type="transmembrane region" description="Helical" evidence="13">
    <location>
        <begin position="199"/>
        <end position="220"/>
    </location>
</feature>
<dbReference type="EC" id="7.2.1.3" evidence="11"/>
<dbReference type="PANTHER" id="PTHR10106">
    <property type="entry name" value="CYTOCHROME B561-RELATED"/>
    <property type="match status" value="1"/>
</dbReference>
<protein>
    <recommendedName>
        <fullName evidence="11">ascorbate ferrireductase (transmembrane)</fullName>
        <ecNumber evidence="11">7.2.1.3</ecNumber>
    </recommendedName>
</protein>
<keyword evidence="3" id="KW-0813">Transport</keyword>
<feature type="transmembrane region" description="Helical" evidence="13">
    <location>
        <begin position="48"/>
        <end position="73"/>
    </location>
</feature>
<feature type="transmembrane region" description="Helical" evidence="13">
    <location>
        <begin position="350"/>
        <end position="368"/>
    </location>
</feature>
<dbReference type="SMART" id="SM00665">
    <property type="entry name" value="B561"/>
    <property type="match status" value="2"/>
</dbReference>
<feature type="transmembrane region" description="Helical" evidence="13">
    <location>
        <begin position="123"/>
        <end position="143"/>
    </location>
</feature>
<feature type="transmembrane region" description="Helical" evidence="13">
    <location>
        <begin position="413"/>
        <end position="439"/>
    </location>
</feature>
<evidence type="ECO:0000256" key="3">
    <source>
        <dbReference type="ARBA" id="ARBA00022448"/>
    </source>
</evidence>
<feature type="transmembrane region" description="Helical" evidence="13">
    <location>
        <begin position="155"/>
        <end position="179"/>
    </location>
</feature>
<organism evidence="15 16">
    <name type="scientific">Populus euphratica</name>
    <name type="common">Euphrates poplar</name>
    <dbReference type="NCBI Taxonomy" id="75702"/>
    <lineage>
        <taxon>Eukaryota</taxon>
        <taxon>Viridiplantae</taxon>
        <taxon>Streptophyta</taxon>
        <taxon>Embryophyta</taxon>
        <taxon>Tracheophyta</taxon>
        <taxon>Spermatophyta</taxon>
        <taxon>Magnoliopsida</taxon>
        <taxon>eudicotyledons</taxon>
        <taxon>Gunneridae</taxon>
        <taxon>Pentapetalae</taxon>
        <taxon>rosids</taxon>
        <taxon>fabids</taxon>
        <taxon>Malpighiales</taxon>
        <taxon>Salicaceae</taxon>
        <taxon>Saliceae</taxon>
        <taxon>Populus</taxon>
    </lineage>
</organism>
<evidence type="ECO:0000256" key="1">
    <source>
        <dbReference type="ARBA" id="ARBA00001970"/>
    </source>
</evidence>
<dbReference type="Proteomes" id="UP000694918">
    <property type="component" value="Unplaced"/>
</dbReference>
<feature type="transmembrane region" description="Helical" evidence="13">
    <location>
        <begin position="12"/>
        <end position="33"/>
    </location>
</feature>
<keyword evidence="15" id="KW-1185">Reference proteome</keyword>
<comment type="catalytic activity">
    <reaction evidence="12">
        <text>Fe(3+)(out) + L-ascorbate(in) = monodehydro-L-ascorbate radical(in) + Fe(2+)(out) + H(+)</text>
        <dbReference type="Rhea" id="RHEA:30403"/>
        <dbReference type="ChEBI" id="CHEBI:15378"/>
        <dbReference type="ChEBI" id="CHEBI:29033"/>
        <dbReference type="ChEBI" id="CHEBI:29034"/>
        <dbReference type="ChEBI" id="CHEBI:38290"/>
        <dbReference type="ChEBI" id="CHEBI:59513"/>
        <dbReference type="EC" id="7.2.1.3"/>
    </reaction>
</comment>
<feature type="transmembrane region" description="Helical" evidence="13">
    <location>
        <begin position="380"/>
        <end position="401"/>
    </location>
</feature>
<dbReference type="KEGG" id="peu:105128167"/>
<proteinExistence type="predicted"/>
<feature type="domain" description="Cytochrome b561" evidence="14">
    <location>
        <begin position="312"/>
        <end position="516"/>
    </location>
</feature>
<dbReference type="PROSITE" id="PS50939">
    <property type="entry name" value="CYTOCHROME_B561"/>
    <property type="match status" value="2"/>
</dbReference>
<keyword evidence="4" id="KW-0349">Heme</keyword>
<dbReference type="CDD" id="cd08766">
    <property type="entry name" value="Cyt_b561_ACYB-1_like"/>
    <property type="match status" value="2"/>
</dbReference>
<dbReference type="PANTHER" id="PTHR10106:SF0">
    <property type="entry name" value="LD36721P"/>
    <property type="match status" value="1"/>
</dbReference>
<keyword evidence="10 13" id="KW-0472">Membrane</keyword>
<dbReference type="GO" id="GO:0140571">
    <property type="term" value="F:transmembrane ascorbate ferrireductase activity"/>
    <property type="evidence" value="ECO:0007669"/>
    <property type="project" value="UniProtKB-EC"/>
</dbReference>
<comment type="subcellular location">
    <subcellularLocation>
        <location evidence="2">Membrane</location>
        <topology evidence="2">Multi-pass membrane protein</topology>
    </subcellularLocation>
</comment>
<dbReference type="Gene3D" id="1.20.120.1770">
    <property type="match status" value="2"/>
</dbReference>
<dbReference type="GO" id="GO:0046872">
    <property type="term" value="F:metal ion binding"/>
    <property type="evidence" value="ECO:0007669"/>
    <property type="project" value="UniProtKB-KW"/>
</dbReference>